<dbReference type="EMBL" id="JWZT01004328">
    <property type="protein sequence ID" value="KII64333.1"/>
    <property type="molecule type" value="Genomic_DNA"/>
</dbReference>
<gene>
    <name evidence="1" type="ORF">RF11_01137</name>
</gene>
<keyword evidence="2" id="KW-1185">Reference proteome</keyword>
<evidence type="ECO:0000313" key="2">
    <source>
        <dbReference type="Proteomes" id="UP000031668"/>
    </source>
</evidence>
<sequence>MNQRVSYKILEFISKINTAFYQVTPRDLISYFHPTKAYIDQFLYNTLFDTQKFHSAHAEVPFSRMFSPEYMQKFHSIRAEVPFPRMFNTEYMQKFHSAHAEVPKIIFFKI</sequence>
<organism evidence="1 2">
    <name type="scientific">Thelohanellus kitauei</name>
    <name type="common">Myxosporean</name>
    <dbReference type="NCBI Taxonomy" id="669202"/>
    <lineage>
        <taxon>Eukaryota</taxon>
        <taxon>Metazoa</taxon>
        <taxon>Cnidaria</taxon>
        <taxon>Myxozoa</taxon>
        <taxon>Myxosporea</taxon>
        <taxon>Bivalvulida</taxon>
        <taxon>Platysporina</taxon>
        <taxon>Myxobolidae</taxon>
        <taxon>Thelohanellus</taxon>
    </lineage>
</organism>
<accession>A0A0C2J597</accession>
<protein>
    <submittedName>
        <fullName evidence="1">Uncharacterized protein</fullName>
    </submittedName>
</protein>
<proteinExistence type="predicted"/>
<comment type="caution">
    <text evidence="1">The sequence shown here is derived from an EMBL/GenBank/DDBJ whole genome shotgun (WGS) entry which is preliminary data.</text>
</comment>
<dbReference type="AlphaFoldDB" id="A0A0C2J597"/>
<reference evidence="1 2" key="1">
    <citation type="journal article" date="2014" name="Genome Biol. Evol.">
        <title>The genome of the myxosporean Thelohanellus kitauei shows adaptations to nutrient acquisition within its fish host.</title>
        <authorList>
            <person name="Yang Y."/>
            <person name="Xiong J."/>
            <person name="Zhou Z."/>
            <person name="Huo F."/>
            <person name="Miao W."/>
            <person name="Ran C."/>
            <person name="Liu Y."/>
            <person name="Zhang J."/>
            <person name="Feng J."/>
            <person name="Wang M."/>
            <person name="Wang M."/>
            <person name="Wang L."/>
            <person name="Yao B."/>
        </authorList>
    </citation>
    <scope>NUCLEOTIDE SEQUENCE [LARGE SCALE GENOMIC DNA]</scope>
    <source>
        <strain evidence="1">Wuqing</strain>
    </source>
</reference>
<evidence type="ECO:0000313" key="1">
    <source>
        <dbReference type="EMBL" id="KII64333.1"/>
    </source>
</evidence>
<dbReference type="Proteomes" id="UP000031668">
    <property type="component" value="Unassembled WGS sequence"/>
</dbReference>
<name>A0A0C2J597_THEKT</name>